<feature type="compositionally biased region" description="Basic and acidic residues" evidence="1">
    <location>
        <begin position="156"/>
        <end position="185"/>
    </location>
</feature>
<feature type="non-terminal residue" evidence="2">
    <location>
        <position position="377"/>
    </location>
</feature>
<evidence type="ECO:0000313" key="2">
    <source>
        <dbReference type="EMBL" id="CAA9434808.1"/>
    </source>
</evidence>
<gene>
    <name evidence="2" type="ORF">AVDCRST_MAG64-3743</name>
</gene>
<dbReference type="AlphaFoldDB" id="A0A6J4QA33"/>
<feature type="compositionally biased region" description="Low complexity" evidence="1">
    <location>
        <begin position="320"/>
        <end position="334"/>
    </location>
</feature>
<protein>
    <submittedName>
        <fullName evidence="2">Uncharacterized protein</fullName>
    </submittedName>
</protein>
<dbReference type="EMBL" id="CADCUQ010000861">
    <property type="protein sequence ID" value="CAA9434808.1"/>
    <property type="molecule type" value="Genomic_DNA"/>
</dbReference>
<feature type="region of interest" description="Disordered" evidence="1">
    <location>
        <begin position="1"/>
        <end position="377"/>
    </location>
</feature>
<feature type="compositionally biased region" description="Basic and acidic residues" evidence="1">
    <location>
        <begin position="260"/>
        <end position="275"/>
    </location>
</feature>
<feature type="compositionally biased region" description="Basic residues" evidence="1">
    <location>
        <begin position="276"/>
        <end position="287"/>
    </location>
</feature>
<feature type="compositionally biased region" description="Low complexity" evidence="1">
    <location>
        <begin position="365"/>
        <end position="377"/>
    </location>
</feature>
<organism evidence="2">
    <name type="scientific">uncultured Phycisphaerae bacterium</name>
    <dbReference type="NCBI Taxonomy" id="904963"/>
    <lineage>
        <taxon>Bacteria</taxon>
        <taxon>Pseudomonadati</taxon>
        <taxon>Planctomycetota</taxon>
        <taxon>Phycisphaerae</taxon>
        <taxon>environmental samples</taxon>
    </lineage>
</organism>
<feature type="compositionally biased region" description="Low complexity" evidence="1">
    <location>
        <begin position="99"/>
        <end position="113"/>
    </location>
</feature>
<feature type="compositionally biased region" description="Low complexity" evidence="1">
    <location>
        <begin position="40"/>
        <end position="49"/>
    </location>
</feature>
<name>A0A6J4QA33_9BACT</name>
<evidence type="ECO:0000256" key="1">
    <source>
        <dbReference type="SAM" id="MobiDB-lite"/>
    </source>
</evidence>
<sequence length="377" mass="40919">VPHPPARRPLRLPLPPQPPQGAPRRGRSARGRRPARPRPRAAAGGCSRRPGGRDRRAGPAEGRGGRRPGARLARQDPEGRRVVAAGARGEHGRPGAGRQGVPRPRARPGPGAVRRAHQQGDRLRPQQAAAGRAAVRREQQRQHVRARHRRVHARRGVRDGRRRPQEQDRAGAGQGREDDARRPGRPEGPAQRRRVAVPAGQPRLRHLRHRVATDGPAGGGQLRGVRAQEQPGGRPRVRPPVRVPQRPRVHVPGRPRHPRPGPDRDGHRVAGDARRAPHARGQGRRRLPAGEPRHQPERGVLLLQHLLHRPGPAPPRRPVLRPGLPQAPRQPAGQPGAGGDVAGRQRAGAGGRRGVPHEHGRARPVRAVPVPAAVPEV</sequence>
<feature type="compositionally biased region" description="Basic residues" evidence="1">
    <location>
        <begin position="235"/>
        <end position="259"/>
    </location>
</feature>
<feature type="compositionally biased region" description="Pro residues" evidence="1">
    <location>
        <begin position="12"/>
        <end position="21"/>
    </location>
</feature>
<proteinExistence type="predicted"/>
<feature type="compositionally biased region" description="Basic residues" evidence="1">
    <location>
        <begin position="142"/>
        <end position="155"/>
    </location>
</feature>
<feature type="non-terminal residue" evidence="2">
    <location>
        <position position="1"/>
    </location>
</feature>
<feature type="compositionally biased region" description="Basic residues" evidence="1">
    <location>
        <begin position="1"/>
        <end position="10"/>
    </location>
</feature>
<accession>A0A6J4QA33</accession>
<reference evidence="2" key="1">
    <citation type="submission" date="2020-02" db="EMBL/GenBank/DDBJ databases">
        <authorList>
            <person name="Meier V. D."/>
        </authorList>
    </citation>
    <scope>NUCLEOTIDE SEQUENCE</scope>
    <source>
        <strain evidence="2">AVDCRST_MAG64</strain>
    </source>
</reference>
<feature type="compositionally biased region" description="Basic residues" evidence="1">
    <location>
        <begin position="24"/>
        <end position="39"/>
    </location>
</feature>